<sequence length="541" mass="60193">MCSKTFFVMLDAMSIVLDKIGKTLGTRVLFDDVSVVFNPGNRYGLTGPNGAGKSTLLKIITGFVEPTRGSISLPKKVGILRQNIDSFGDVSVIDCVIMGNARLWDALQKRDALYLEEFTDAIGIKLGEMEEIVGEENGYRAESEAEELLTGIGIPEELFNNKMSTIPIDLQFRVLLCQSLFGHPEALLLDEPTNHLDIHSINWLGSFLKDYDGTVIVVSHDRHFLNTITTHIADIDYDTVIIYPGNYDAMVEMKTASRDQEKADIKSKEKKIAQLKEFVAKFGAGSRASQVQSRLREIKKLQPQELKKSNIQRPYIRFPLSEKASGKVVFSIESITKGYNNEEPIFQPFSLEIYQGDKLGVIGNNGLGKTTLMKLLAGVETPTQGTIKTGHQVAYSYFPQNHSDVLKDCGDETLFEWLRNRKTGINDQEIRSVLGKMLFGGDDAFKQIKALSGGETARLLMAGMMLENHNVLILDEANNHLDLESVSALAWAINDYKGTSIFVSHDRTLIEECATKLLIFDKGKITFFDGTMADYTSSSKL</sequence>
<keyword evidence="8" id="KW-1185">Reference proteome</keyword>
<dbReference type="FunFam" id="3.40.50.300:FF:000011">
    <property type="entry name" value="Putative ABC transporter ATP-binding component"/>
    <property type="match status" value="1"/>
</dbReference>
<dbReference type="InterPro" id="IPR003439">
    <property type="entry name" value="ABC_transporter-like_ATP-bd"/>
</dbReference>
<feature type="domain" description="ABC transporter" evidence="6">
    <location>
        <begin position="330"/>
        <end position="540"/>
    </location>
</feature>
<evidence type="ECO:0000259" key="6">
    <source>
        <dbReference type="PROSITE" id="PS50893"/>
    </source>
</evidence>
<accession>Q823U0</accession>
<gene>
    <name evidence="7" type="ordered locus">CCA_00315</name>
</gene>
<dbReference type="InterPro" id="IPR051309">
    <property type="entry name" value="ABCF_ATPase"/>
</dbReference>
<evidence type="ECO:0000313" key="8">
    <source>
        <dbReference type="Proteomes" id="UP000002193"/>
    </source>
</evidence>
<dbReference type="EMBL" id="AE015925">
    <property type="protein sequence ID" value="AAP05064.1"/>
    <property type="molecule type" value="Genomic_DNA"/>
</dbReference>
<comment type="similarity">
    <text evidence="4">Belongs to the ABC transporter superfamily. ABCF family. YbiT subfamily.</text>
</comment>
<dbReference type="SMART" id="SM00382">
    <property type="entry name" value="AAA"/>
    <property type="match status" value="2"/>
</dbReference>
<protein>
    <recommendedName>
        <fullName evidence="5">Probable ATP-binding protein YbiT</fullName>
    </recommendedName>
</protein>
<organism evidence="7 8">
    <name type="scientific">Chlamydia caviae (strain ATCC VR-813 / DSM 19441 / 03DC25 / GPIC)</name>
    <name type="common">Chlamydophila caviae</name>
    <dbReference type="NCBI Taxonomy" id="227941"/>
    <lineage>
        <taxon>Bacteria</taxon>
        <taxon>Pseudomonadati</taxon>
        <taxon>Chlamydiota</taxon>
        <taxon>Chlamydiia</taxon>
        <taxon>Chlamydiales</taxon>
        <taxon>Chlamydiaceae</taxon>
        <taxon>Chlamydia/Chlamydophila group</taxon>
        <taxon>Chlamydia</taxon>
    </lineage>
</organism>
<dbReference type="HOGENOM" id="CLU_000604_36_0_0"/>
<dbReference type="STRING" id="227941.CCA_00315"/>
<evidence type="ECO:0000256" key="4">
    <source>
        <dbReference type="ARBA" id="ARBA00061551"/>
    </source>
</evidence>
<dbReference type="SUPFAM" id="SSF52540">
    <property type="entry name" value="P-loop containing nucleoside triphosphate hydrolases"/>
    <property type="match status" value="2"/>
</dbReference>
<evidence type="ECO:0000313" key="7">
    <source>
        <dbReference type="EMBL" id="AAP05064.1"/>
    </source>
</evidence>
<dbReference type="GO" id="GO:0005524">
    <property type="term" value="F:ATP binding"/>
    <property type="evidence" value="ECO:0007669"/>
    <property type="project" value="UniProtKB-KW"/>
</dbReference>
<evidence type="ECO:0000256" key="3">
    <source>
        <dbReference type="ARBA" id="ARBA00022840"/>
    </source>
</evidence>
<keyword evidence="3 7" id="KW-0067">ATP-binding</keyword>
<dbReference type="FunFam" id="3.40.50.300:FF:000070">
    <property type="entry name" value="Putative ABC transporter ATP-binding component"/>
    <property type="match status" value="1"/>
</dbReference>
<evidence type="ECO:0000256" key="2">
    <source>
        <dbReference type="ARBA" id="ARBA00022741"/>
    </source>
</evidence>
<dbReference type="PANTHER" id="PTHR42855">
    <property type="entry name" value="ABC TRANSPORTER ATP-BINDING SUBUNIT"/>
    <property type="match status" value="1"/>
</dbReference>
<dbReference type="Pfam" id="PF12848">
    <property type="entry name" value="ABC_tran_Xtn"/>
    <property type="match status" value="1"/>
</dbReference>
<keyword evidence="2" id="KW-0547">Nucleotide-binding</keyword>
<dbReference type="InterPro" id="IPR032781">
    <property type="entry name" value="ABC_tran_Xtn"/>
</dbReference>
<dbReference type="AlphaFoldDB" id="Q823U0"/>
<proteinExistence type="inferred from homology"/>
<dbReference type="KEGG" id="cca:CCA_00315"/>
<dbReference type="PANTHER" id="PTHR42855:SF2">
    <property type="entry name" value="DRUG RESISTANCE ABC TRANSPORTER,ATP-BINDING PROTEIN"/>
    <property type="match status" value="1"/>
</dbReference>
<evidence type="ECO:0000256" key="1">
    <source>
        <dbReference type="ARBA" id="ARBA00022737"/>
    </source>
</evidence>
<dbReference type="Pfam" id="PF00005">
    <property type="entry name" value="ABC_tran"/>
    <property type="match status" value="2"/>
</dbReference>
<dbReference type="GO" id="GO:0016887">
    <property type="term" value="F:ATP hydrolysis activity"/>
    <property type="evidence" value="ECO:0007669"/>
    <property type="project" value="InterPro"/>
</dbReference>
<dbReference type="eggNOG" id="COG0488">
    <property type="taxonomic scope" value="Bacteria"/>
</dbReference>
<dbReference type="InterPro" id="IPR027417">
    <property type="entry name" value="P-loop_NTPase"/>
</dbReference>
<dbReference type="InterPro" id="IPR003593">
    <property type="entry name" value="AAA+_ATPase"/>
</dbReference>
<feature type="domain" description="ABC transporter" evidence="6">
    <location>
        <begin position="15"/>
        <end position="263"/>
    </location>
</feature>
<dbReference type="CDD" id="cd03221">
    <property type="entry name" value="ABCF_EF-3"/>
    <property type="match status" value="2"/>
</dbReference>
<dbReference type="Proteomes" id="UP000002193">
    <property type="component" value="Chromosome"/>
</dbReference>
<evidence type="ECO:0000256" key="5">
    <source>
        <dbReference type="ARBA" id="ARBA00074044"/>
    </source>
</evidence>
<keyword evidence="1" id="KW-0677">Repeat</keyword>
<name>Q823U0_CHLCV</name>
<dbReference type="PROSITE" id="PS50893">
    <property type="entry name" value="ABC_TRANSPORTER_2"/>
    <property type="match status" value="2"/>
</dbReference>
<dbReference type="Gene3D" id="3.40.50.300">
    <property type="entry name" value="P-loop containing nucleotide triphosphate hydrolases"/>
    <property type="match status" value="2"/>
</dbReference>
<reference evidence="7 8" key="1">
    <citation type="journal article" date="2003" name="Nucleic Acids Res.">
        <title>Genome sequence of Chlamydophila caviae (Chlamydia psittaci GPIC): examining the role of niche-specific genes in the evolution of the Chlamydiaceae.</title>
        <authorList>
            <person name="Read T.D."/>
            <person name="Myers G.S.A."/>
            <person name="Brunham R.C."/>
            <person name="Nelson W.C."/>
            <person name="Paulsen I.T."/>
            <person name="Heidelberg J.F."/>
            <person name="Holtzapple E.K."/>
            <person name="Khouri H.M."/>
            <person name="Federova N.B."/>
            <person name="Carty H.A."/>
            <person name="Umayam L.A."/>
            <person name="Haft D.H."/>
            <person name="Peterson J.D."/>
            <person name="Beanan M.J."/>
            <person name="White O."/>
            <person name="Salzberg S.L."/>
            <person name="Hsia R.-C."/>
            <person name="McClarty G."/>
            <person name="Rank R.G."/>
            <person name="Bavoil P.M."/>
            <person name="Fraser C.M."/>
        </authorList>
    </citation>
    <scope>NUCLEOTIDE SEQUENCE [LARGE SCALE GENOMIC DNA]</scope>
    <source>
        <strain evidence="8">ATCC VR-813 / DSM 19441 / 03DC25 / GPIC</strain>
    </source>
</reference>